<accession>A0A3E3DXA1</accession>
<reference evidence="2 3" key="1">
    <citation type="submission" date="2018-08" db="EMBL/GenBank/DDBJ databases">
        <title>A genome reference for cultivated species of the human gut microbiota.</title>
        <authorList>
            <person name="Zou Y."/>
            <person name="Xue W."/>
            <person name="Luo G."/>
        </authorList>
    </citation>
    <scope>NUCLEOTIDE SEQUENCE [LARGE SCALE GENOMIC DNA]</scope>
    <source>
        <strain evidence="2 3">AM25-6</strain>
    </source>
</reference>
<dbReference type="InterPro" id="IPR004013">
    <property type="entry name" value="PHP_dom"/>
</dbReference>
<sequence length="257" mass="28789">MNIVADLHTHTSVSHHAYSTIVEMCKGAKKAGHIALGTTDHGPALQDGAHQWHFQSLEMFIPRILEGVYVLRGAEANILQPDGRLDIPDHVLDTLDYVVASIHNETFLERDPDRITEIMLKVLENPRIDILGHLGAPIFKFDYETLISKCNEYDKVVEVNNNSFYARKGSKENCLEIAKLCKKYDVPISVNSDAHFCLGVGKIDRAQGIIEAADFPEELIINASAENLQKYFMRKKGLDILGEIEKAKESGEFNTLD</sequence>
<gene>
    <name evidence="2" type="ORF">DW687_08785</name>
</gene>
<dbReference type="EMBL" id="QUSM01000004">
    <property type="protein sequence ID" value="RGD73860.1"/>
    <property type="molecule type" value="Genomic_DNA"/>
</dbReference>
<organism evidence="2 3">
    <name type="scientific">Anaerofustis stercorihominis</name>
    <dbReference type="NCBI Taxonomy" id="214853"/>
    <lineage>
        <taxon>Bacteria</taxon>
        <taxon>Bacillati</taxon>
        <taxon>Bacillota</taxon>
        <taxon>Clostridia</taxon>
        <taxon>Eubacteriales</taxon>
        <taxon>Eubacteriaceae</taxon>
        <taxon>Anaerofustis</taxon>
    </lineage>
</organism>
<dbReference type="InterPro" id="IPR003141">
    <property type="entry name" value="Pol/His_phosphatase_N"/>
</dbReference>
<dbReference type="PANTHER" id="PTHR36928:SF1">
    <property type="entry name" value="PHOSPHATASE YCDX-RELATED"/>
    <property type="match status" value="1"/>
</dbReference>
<dbReference type="PANTHER" id="PTHR36928">
    <property type="entry name" value="PHOSPHATASE YCDX-RELATED"/>
    <property type="match status" value="1"/>
</dbReference>
<dbReference type="CDD" id="cd07437">
    <property type="entry name" value="PHP_HisPPase_Ycdx_like"/>
    <property type="match status" value="1"/>
</dbReference>
<evidence type="ECO:0000259" key="1">
    <source>
        <dbReference type="SMART" id="SM00481"/>
    </source>
</evidence>
<name>A0A3E3DXA1_9FIRM</name>
<dbReference type="SMART" id="SM00481">
    <property type="entry name" value="POLIIIAc"/>
    <property type="match status" value="1"/>
</dbReference>
<dbReference type="AlphaFoldDB" id="A0A3E3DXA1"/>
<dbReference type="Gene3D" id="3.20.20.140">
    <property type="entry name" value="Metal-dependent hydrolases"/>
    <property type="match status" value="1"/>
</dbReference>
<dbReference type="GO" id="GO:0042578">
    <property type="term" value="F:phosphoric ester hydrolase activity"/>
    <property type="evidence" value="ECO:0007669"/>
    <property type="project" value="TreeGrafter"/>
</dbReference>
<dbReference type="GO" id="GO:0008270">
    <property type="term" value="F:zinc ion binding"/>
    <property type="evidence" value="ECO:0007669"/>
    <property type="project" value="TreeGrafter"/>
</dbReference>
<dbReference type="InterPro" id="IPR050243">
    <property type="entry name" value="PHP_phosphatase"/>
</dbReference>
<dbReference type="Pfam" id="PF02811">
    <property type="entry name" value="PHP"/>
    <property type="match status" value="1"/>
</dbReference>
<dbReference type="GO" id="GO:0005829">
    <property type="term" value="C:cytosol"/>
    <property type="evidence" value="ECO:0007669"/>
    <property type="project" value="TreeGrafter"/>
</dbReference>
<protein>
    <submittedName>
        <fullName evidence="2">Phosphatase</fullName>
    </submittedName>
</protein>
<evidence type="ECO:0000313" key="2">
    <source>
        <dbReference type="EMBL" id="RGD73860.1"/>
    </source>
</evidence>
<comment type="caution">
    <text evidence="2">The sequence shown here is derived from an EMBL/GenBank/DDBJ whole genome shotgun (WGS) entry which is preliminary data.</text>
</comment>
<proteinExistence type="predicted"/>
<dbReference type="RefSeq" id="WP_117532476.1">
    <property type="nucleotide sequence ID" value="NZ_JANJZK010000010.1"/>
</dbReference>
<dbReference type="NCBIfam" id="NF006702">
    <property type="entry name" value="PRK09248.1"/>
    <property type="match status" value="1"/>
</dbReference>
<dbReference type="Proteomes" id="UP000261212">
    <property type="component" value="Unassembled WGS sequence"/>
</dbReference>
<feature type="domain" description="Polymerase/histidinol phosphatase N-terminal" evidence="1">
    <location>
        <begin position="5"/>
        <end position="80"/>
    </location>
</feature>
<dbReference type="InterPro" id="IPR016195">
    <property type="entry name" value="Pol/histidinol_Pase-like"/>
</dbReference>
<dbReference type="SUPFAM" id="SSF89550">
    <property type="entry name" value="PHP domain-like"/>
    <property type="match status" value="1"/>
</dbReference>
<evidence type="ECO:0000313" key="3">
    <source>
        <dbReference type="Proteomes" id="UP000261212"/>
    </source>
</evidence>